<dbReference type="EMBL" id="AP022593">
    <property type="protein sequence ID" value="BBY49897.1"/>
    <property type="molecule type" value="Genomic_DNA"/>
</dbReference>
<feature type="compositionally biased region" description="Low complexity" evidence="1">
    <location>
        <begin position="191"/>
        <end position="200"/>
    </location>
</feature>
<protein>
    <submittedName>
        <fullName evidence="2">Uncharacterized protein</fullName>
    </submittedName>
</protein>
<evidence type="ECO:0000313" key="2">
    <source>
        <dbReference type="EMBL" id="BBY49897.1"/>
    </source>
</evidence>
<reference evidence="2 3" key="1">
    <citation type="journal article" date="2019" name="Emerg. Microbes Infect.">
        <title>Comprehensive subspecies identification of 175 nontuberculous mycobacteria species based on 7547 genomic profiles.</title>
        <authorList>
            <person name="Matsumoto Y."/>
            <person name="Kinjo T."/>
            <person name="Motooka D."/>
            <person name="Nabeya D."/>
            <person name="Jung N."/>
            <person name="Uechi K."/>
            <person name="Horii T."/>
            <person name="Iida T."/>
            <person name="Fujita J."/>
            <person name="Nakamura S."/>
        </authorList>
    </citation>
    <scope>NUCLEOTIDE SEQUENCE [LARGE SCALE GENOMIC DNA]</scope>
    <source>
        <strain evidence="2 3">JCM 18538</strain>
    </source>
</reference>
<organism evidence="2 3">
    <name type="scientific">Mycolicibacterium arabiense</name>
    <dbReference type="NCBI Taxonomy" id="1286181"/>
    <lineage>
        <taxon>Bacteria</taxon>
        <taxon>Bacillati</taxon>
        <taxon>Actinomycetota</taxon>
        <taxon>Actinomycetes</taxon>
        <taxon>Mycobacteriales</taxon>
        <taxon>Mycobacteriaceae</taxon>
        <taxon>Mycolicibacterium</taxon>
    </lineage>
</organism>
<evidence type="ECO:0000256" key="1">
    <source>
        <dbReference type="SAM" id="MobiDB-lite"/>
    </source>
</evidence>
<name>A0A7I7RZ75_9MYCO</name>
<evidence type="ECO:0000313" key="3">
    <source>
        <dbReference type="Proteomes" id="UP000467428"/>
    </source>
</evidence>
<geneLocation type="plasmid" evidence="3">
    <name>pjcm18538 dna</name>
</geneLocation>
<feature type="region of interest" description="Disordered" evidence="1">
    <location>
        <begin position="176"/>
        <end position="200"/>
    </location>
</feature>
<dbReference type="AlphaFoldDB" id="A0A7I7RZ75"/>
<accession>A0A7I7RZ75</accession>
<keyword evidence="3" id="KW-1185">Reference proteome</keyword>
<gene>
    <name evidence="2" type="ORF">MARA_33650</name>
</gene>
<dbReference type="RefSeq" id="WP_163919451.1">
    <property type="nucleotide sequence ID" value="NZ_AP022593.1"/>
</dbReference>
<dbReference type="KEGG" id="marz:MARA_33650"/>
<sequence>MSEPAGSSNAQPKKRGTGFPQLSLRESVEAIVAIGQHGADHSHDAAAAYLGHQTANSGAFRTKLAALRDWGLIARGDSSRVTLSELAQQLVLESPSSQLLLAAFESCRVFGMLYADSAKETPLEEQRLRNVVVMRHGVSTDQADKFIESFTDSVVYAGLGRYDGTRLVLSPRDKAFKGAEQSEDEPVTTGSPSAPMSSESPSALEQVWEGQQIQRRLMAEAERGPEIPVALRQTWPIDGGEIEFVIRTPKAMPPAIYALMADMAEVAAKMEQLLKPAAKEAPAPLPVDGD</sequence>
<dbReference type="Proteomes" id="UP000467428">
    <property type="component" value="Chromosome"/>
</dbReference>
<proteinExistence type="predicted"/>